<evidence type="ECO:0000256" key="2">
    <source>
        <dbReference type="SAM" id="Phobius"/>
    </source>
</evidence>
<feature type="transmembrane region" description="Helical" evidence="2">
    <location>
        <begin position="62"/>
        <end position="82"/>
    </location>
</feature>
<feature type="region of interest" description="Disordered" evidence="1">
    <location>
        <begin position="32"/>
        <end position="59"/>
    </location>
</feature>
<comment type="caution">
    <text evidence="3">The sequence shown here is derived from an EMBL/GenBank/DDBJ whole genome shotgun (WGS) entry which is preliminary data.</text>
</comment>
<evidence type="ECO:0000313" key="3">
    <source>
        <dbReference type="EMBL" id="EGX68419.1"/>
    </source>
</evidence>
<gene>
    <name evidence="3" type="ORF">HMPREF9452_02109</name>
</gene>
<dbReference type="PATRIC" id="fig|742742.3.peg.2084"/>
<keyword evidence="2" id="KW-0812">Transmembrane</keyword>
<name>G1WL96_9ACTN</name>
<protein>
    <submittedName>
        <fullName evidence="3">Uncharacterized protein</fullName>
    </submittedName>
</protein>
<keyword evidence="2" id="KW-1133">Transmembrane helix</keyword>
<evidence type="ECO:0000256" key="1">
    <source>
        <dbReference type="SAM" id="MobiDB-lite"/>
    </source>
</evidence>
<dbReference type="RefSeq" id="WP_009142132.1">
    <property type="nucleotide sequence ID" value="NZ_JH126475.1"/>
</dbReference>
<reference evidence="3 4" key="1">
    <citation type="submission" date="2011-06" db="EMBL/GenBank/DDBJ databases">
        <title>The Genome Sequence of Collinsella tanakaei YIT 12063.</title>
        <authorList>
            <consortium name="The Broad Institute Genome Sequencing Platform"/>
            <person name="Earl A."/>
            <person name="Ward D."/>
            <person name="Feldgarden M."/>
            <person name="Gevers D."/>
            <person name="Morotomi M."/>
            <person name="Young S.K."/>
            <person name="Zeng Q."/>
            <person name="Gargeya S."/>
            <person name="Fitzgerald M."/>
            <person name="Haas B."/>
            <person name="Abouelleil A."/>
            <person name="Alvarado L."/>
            <person name="Arachchi H.M."/>
            <person name="Berlin A."/>
            <person name="Brown A."/>
            <person name="Chapman S.B."/>
            <person name="Chen Z."/>
            <person name="Dunbar C."/>
            <person name="Freedman E."/>
            <person name="Gearin G."/>
            <person name="Gellesch M."/>
            <person name="Goldberg J."/>
            <person name="Griggs A."/>
            <person name="Gujja S."/>
            <person name="Heiman D."/>
            <person name="Howarth C."/>
            <person name="Larson L."/>
            <person name="Lui A."/>
            <person name="MacDonald P.J.P."/>
            <person name="Mehta T."/>
            <person name="Montmayeur A."/>
            <person name="Murphy C."/>
            <person name="Neiman D."/>
            <person name="Pearson M."/>
            <person name="Priest M."/>
            <person name="Roberts A."/>
            <person name="Saif S."/>
            <person name="Shea T."/>
            <person name="Shenoy N."/>
            <person name="Sisk P."/>
            <person name="Stolte C."/>
            <person name="Sykes S."/>
            <person name="Wortman J."/>
            <person name="Nusbaum C."/>
            <person name="Birren B."/>
        </authorList>
    </citation>
    <scope>NUCLEOTIDE SEQUENCE [LARGE SCALE GENOMIC DNA]</scope>
    <source>
        <strain evidence="3 4">YIT 12063</strain>
    </source>
</reference>
<evidence type="ECO:0000313" key="4">
    <source>
        <dbReference type="Proteomes" id="UP000004830"/>
    </source>
</evidence>
<accession>G1WL96</accession>
<dbReference type="Proteomes" id="UP000004830">
    <property type="component" value="Unassembled WGS sequence"/>
</dbReference>
<keyword evidence="2" id="KW-0472">Membrane</keyword>
<proteinExistence type="predicted"/>
<dbReference type="AlphaFoldDB" id="G1WL96"/>
<sequence>MDEKRSLGEEIGRRSFGVMWMDEEERLMQELDDARDAAGPSSANRRRAKGAGSYGGVDTPGGALVVAILLFVVAAVIINFFVGE</sequence>
<dbReference type="GeneID" id="62759785"/>
<dbReference type="STRING" id="742742.HMPREF9452_02109"/>
<dbReference type="EMBL" id="ADLS01000033">
    <property type="protein sequence ID" value="EGX68419.1"/>
    <property type="molecule type" value="Genomic_DNA"/>
</dbReference>
<organism evidence="3 4">
    <name type="scientific">Collinsella tanakaei YIT 12063</name>
    <dbReference type="NCBI Taxonomy" id="742742"/>
    <lineage>
        <taxon>Bacteria</taxon>
        <taxon>Bacillati</taxon>
        <taxon>Actinomycetota</taxon>
        <taxon>Coriobacteriia</taxon>
        <taxon>Coriobacteriales</taxon>
        <taxon>Coriobacteriaceae</taxon>
        <taxon>Collinsella</taxon>
    </lineage>
</organism>
<keyword evidence="4" id="KW-1185">Reference proteome</keyword>
<dbReference type="HOGENOM" id="CLU_2521850_0_0_11"/>